<keyword evidence="2" id="KW-1185">Reference proteome</keyword>
<dbReference type="EMBL" id="JBHSUC010000021">
    <property type="protein sequence ID" value="MFC6363191.1"/>
    <property type="molecule type" value="Genomic_DNA"/>
</dbReference>
<organism evidence="1 2">
    <name type="scientific">Tatumella punctata</name>
    <dbReference type="NCBI Taxonomy" id="399969"/>
    <lineage>
        <taxon>Bacteria</taxon>
        <taxon>Pseudomonadati</taxon>
        <taxon>Pseudomonadota</taxon>
        <taxon>Gammaproteobacteria</taxon>
        <taxon>Enterobacterales</taxon>
        <taxon>Erwiniaceae</taxon>
        <taxon>Tatumella</taxon>
    </lineage>
</organism>
<sequence>MYRILILLFFSFFSLSVSSSVDIWFAPRSDNFILNVNDHNLWRNSRKEISVYKFYYQQVIQDDPVKLCGKLYFLKKNNIKIAIEWPISNINGDGLGSGLEGFSDHVTTIKLVNRIKSCNEKLDYVVMDEPLFFGSYLKKNNTPNLSVDLLAKNLSVNVSYILKEFPNVEFGDIEPIDQLGLNYKDLIYRWIHSFQEITGAHMAFFHDDVIWADNWMKTSQSIYPVLKDNNTRFGIIFNAKNGRGPDDKWMESNRENVKLFFSNNKNKIDDAIFQSWNRYPNNIDDERDSNSHISIIGYFMSFER</sequence>
<evidence type="ECO:0000313" key="1">
    <source>
        <dbReference type="EMBL" id="MFC6363191.1"/>
    </source>
</evidence>
<comment type="caution">
    <text evidence="1">The sequence shown here is derived from an EMBL/GenBank/DDBJ whole genome shotgun (WGS) entry which is preliminary data.</text>
</comment>
<evidence type="ECO:0000313" key="2">
    <source>
        <dbReference type="Proteomes" id="UP001596215"/>
    </source>
</evidence>
<dbReference type="RefSeq" id="WP_385959682.1">
    <property type="nucleotide sequence ID" value="NZ_JBHSUC010000021.1"/>
</dbReference>
<name>A0ABW1VRT0_9GAMM</name>
<accession>A0ABW1VRT0</accession>
<reference evidence="2" key="1">
    <citation type="journal article" date="2019" name="Int. J. Syst. Evol. Microbiol.">
        <title>The Global Catalogue of Microorganisms (GCM) 10K type strain sequencing project: providing services to taxonomists for standard genome sequencing and annotation.</title>
        <authorList>
            <consortium name="The Broad Institute Genomics Platform"/>
            <consortium name="The Broad Institute Genome Sequencing Center for Infectious Disease"/>
            <person name="Wu L."/>
            <person name="Ma J."/>
        </authorList>
    </citation>
    <scope>NUCLEOTIDE SEQUENCE [LARGE SCALE GENOMIC DNA]</scope>
    <source>
        <strain evidence="2">CGMCC 4.1530</strain>
    </source>
</reference>
<dbReference type="Proteomes" id="UP001596215">
    <property type="component" value="Unassembled WGS sequence"/>
</dbReference>
<proteinExistence type="predicted"/>
<gene>
    <name evidence="1" type="ORF">ACFP73_14020</name>
</gene>
<protein>
    <submittedName>
        <fullName evidence="1">Uncharacterized protein</fullName>
    </submittedName>
</protein>